<dbReference type="OrthoDB" id="8117402at2759"/>
<evidence type="ECO:0000256" key="2">
    <source>
        <dbReference type="ARBA" id="ARBA00022771"/>
    </source>
</evidence>
<dbReference type="PROSITE" id="PS00028">
    <property type="entry name" value="ZINC_FINGER_C2H2_1"/>
    <property type="match status" value="2"/>
</dbReference>
<evidence type="ECO:0000256" key="4">
    <source>
        <dbReference type="PROSITE-ProRule" id="PRU00042"/>
    </source>
</evidence>
<dbReference type="Proteomes" id="UP000019377">
    <property type="component" value="Unassembled WGS sequence"/>
</dbReference>
<dbReference type="GO" id="GO:0000981">
    <property type="term" value="F:DNA-binding transcription factor activity, RNA polymerase II-specific"/>
    <property type="evidence" value="ECO:0007669"/>
    <property type="project" value="TreeGrafter"/>
</dbReference>
<feature type="domain" description="C2H2-type" evidence="6">
    <location>
        <begin position="402"/>
        <end position="432"/>
    </location>
</feature>
<dbReference type="PANTHER" id="PTHR23235">
    <property type="entry name" value="KRUEPPEL-LIKE TRANSCRIPTION FACTOR"/>
    <property type="match status" value="1"/>
</dbReference>
<dbReference type="Gene3D" id="3.30.160.60">
    <property type="entry name" value="Classic Zinc Finger"/>
    <property type="match status" value="2"/>
</dbReference>
<dbReference type="Pfam" id="PF00096">
    <property type="entry name" value="zf-C2H2"/>
    <property type="match status" value="1"/>
</dbReference>
<dbReference type="SMART" id="SM00355">
    <property type="entry name" value="ZnF_C2H2"/>
    <property type="match status" value="2"/>
</dbReference>
<evidence type="ECO:0000256" key="1">
    <source>
        <dbReference type="ARBA" id="ARBA00022723"/>
    </source>
</evidence>
<dbReference type="InterPro" id="IPR013087">
    <property type="entry name" value="Znf_C2H2_type"/>
</dbReference>
<dbReference type="HOGENOM" id="CLU_586852_0_0_1"/>
<keyword evidence="8" id="KW-1185">Reference proteome</keyword>
<feature type="region of interest" description="Disordered" evidence="5">
    <location>
        <begin position="139"/>
        <end position="164"/>
    </location>
</feature>
<name>V5EY85_KALBG</name>
<feature type="region of interest" description="Disordered" evidence="5">
    <location>
        <begin position="323"/>
        <end position="342"/>
    </location>
</feature>
<organism evidence="7 8">
    <name type="scientific">Kalmanozyma brasiliensis (strain GHG001)</name>
    <name type="common">Yeast</name>
    <name type="synonym">Pseudozyma brasiliensis</name>
    <dbReference type="NCBI Taxonomy" id="1365824"/>
    <lineage>
        <taxon>Eukaryota</taxon>
        <taxon>Fungi</taxon>
        <taxon>Dikarya</taxon>
        <taxon>Basidiomycota</taxon>
        <taxon>Ustilaginomycotina</taxon>
        <taxon>Ustilaginomycetes</taxon>
        <taxon>Ustilaginales</taxon>
        <taxon>Ustilaginaceae</taxon>
        <taxon>Kalmanozyma</taxon>
    </lineage>
</organism>
<feature type="region of interest" description="Disordered" evidence="5">
    <location>
        <begin position="1"/>
        <end position="34"/>
    </location>
</feature>
<protein>
    <recommendedName>
        <fullName evidence="6">C2H2-type domain-containing protein</fullName>
    </recommendedName>
</protein>
<dbReference type="OMA" id="ARKHDMQ"/>
<evidence type="ECO:0000313" key="8">
    <source>
        <dbReference type="Proteomes" id="UP000019377"/>
    </source>
</evidence>
<proteinExistence type="predicted"/>
<feature type="region of interest" description="Disordered" evidence="5">
    <location>
        <begin position="427"/>
        <end position="448"/>
    </location>
</feature>
<feature type="compositionally biased region" description="Polar residues" evidence="5">
    <location>
        <begin position="143"/>
        <end position="153"/>
    </location>
</feature>
<dbReference type="PANTHER" id="PTHR23235:SF120">
    <property type="entry name" value="KRUPPEL-LIKE FACTOR 15"/>
    <property type="match status" value="1"/>
</dbReference>
<dbReference type="STRING" id="1365824.V5EY85"/>
<evidence type="ECO:0000313" key="7">
    <source>
        <dbReference type="EMBL" id="EST07629.1"/>
    </source>
</evidence>
<keyword evidence="3" id="KW-0862">Zinc</keyword>
<feature type="domain" description="C2H2-type" evidence="6">
    <location>
        <begin position="370"/>
        <end position="397"/>
    </location>
</feature>
<evidence type="ECO:0000259" key="6">
    <source>
        <dbReference type="PROSITE" id="PS50157"/>
    </source>
</evidence>
<reference evidence="8" key="1">
    <citation type="journal article" date="2013" name="Genome Announc.">
        <title>Draft genome sequence of Pseudozyma brasiliensis sp. nov. strain GHG001, a high producer of endo-1,4-xylanase isolated from an insect pest of sugarcane.</title>
        <authorList>
            <person name="Oliveira J.V.D.C."/>
            <person name="dos Santos R.A.C."/>
            <person name="Borges T.A."/>
            <person name="Riano-Pachon D.M."/>
            <person name="Goldman G.H."/>
        </authorList>
    </citation>
    <scope>NUCLEOTIDE SEQUENCE [LARGE SCALE GENOMIC DNA]</scope>
    <source>
        <strain evidence="8">GHG001</strain>
    </source>
</reference>
<dbReference type="InterPro" id="IPR036236">
    <property type="entry name" value="Znf_C2H2_sf"/>
</dbReference>
<dbReference type="EMBL" id="KI545862">
    <property type="protein sequence ID" value="EST07629.1"/>
    <property type="molecule type" value="Genomic_DNA"/>
</dbReference>
<dbReference type="eggNOG" id="KOG1721">
    <property type="taxonomic scope" value="Eukaryota"/>
</dbReference>
<gene>
    <name evidence="7" type="ORF">PSEUBRA_SCAF2g02725</name>
</gene>
<dbReference type="AlphaFoldDB" id="V5EY85"/>
<dbReference type="GO" id="GO:0008270">
    <property type="term" value="F:zinc ion binding"/>
    <property type="evidence" value="ECO:0007669"/>
    <property type="project" value="UniProtKB-KW"/>
</dbReference>
<dbReference type="SUPFAM" id="SSF57667">
    <property type="entry name" value="beta-beta-alpha zinc fingers"/>
    <property type="match status" value="1"/>
</dbReference>
<keyword evidence="2 4" id="KW-0863">Zinc-finger</keyword>
<keyword evidence="1" id="KW-0479">Metal-binding</keyword>
<evidence type="ECO:0000256" key="3">
    <source>
        <dbReference type="ARBA" id="ARBA00022833"/>
    </source>
</evidence>
<feature type="region of interest" description="Disordered" evidence="5">
    <location>
        <begin position="191"/>
        <end position="247"/>
    </location>
</feature>
<dbReference type="RefSeq" id="XP_016292618.1">
    <property type="nucleotide sequence ID" value="XM_016437122.1"/>
</dbReference>
<evidence type="ECO:0000256" key="5">
    <source>
        <dbReference type="SAM" id="MobiDB-lite"/>
    </source>
</evidence>
<feature type="compositionally biased region" description="Acidic residues" evidence="5">
    <location>
        <begin position="191"/>
        <end position="200"/>
    </location>
</feature>
<dbReference type="GO" id="GO:0000978">
    <property type="term" value="F:RNA polymerase II cis-regulatory region sequence-specific DNA binding"/>
    <property type="evidence" value="ECO:0007669"/>
    <property type="project" value="TreeGrafter"/>
</dbReference>
<accession>V5EY85</accession>
<dbReference type="GeneID" id="27419794"/>
<sequence>MSAFTSLSPGVTSYGSPPYQLDSSTKPFDASNPSDRIGELQKFLLGSDWSSLSSLRPSAAPVFAVADVPTSWPASMANLPLVSSSVETIKPSTMLNATTVDAPAAVDPAPAATSTSTTDSMSTSAAWMSTYPSPLTPPHRQSFDTCYSDSVGSPDSERDFHASPSTFDDLDFEFGAADTFAFPLFNDQSFEDPVESDVEDPVSVSASQLQSVKLEADQHDSQETETDFDASQSTVMPTQSQVKVEDDVYRSPSTLDAAFKTEVESAKFEPKDELDLWTAEDRKPYFSDDDDVKDVKPSTLAEAYAFGHDLSQAVKVPFSHDDLQKASQVGPMRPARSTRDRRASPVKAFIDSASASPAPFVDPVTNTKRWQCDACGKLFDRAYNLKTHRYTHEDPETRARPFVCFDADCQKQFARKHDMQRHYENVHCGESRSKRGGSVKRGRAGDMG</sequence>
<feature type="compositionally biased region" description="Polar residues" evidence="5">
    <location>
        <begin position="229"/>
        <end position="242"/>
    </location>
</feature>
<dbReference type="PROSITE" id="PS50157">
    <property type="entry name" value="ZINC_FINGER_C2H2_2"/>
    <property type="match status" value="2"/>
</dbReference>